<dbReference type="SUPFAM" id="SSF51126">
    <property type="entry name" value="Pectin lyase-like"/>
    <property type="match status" value="1"/>
</dbReference>
<dbReference type="GO" id="GO:0000272">
    <property type="term" value="P:polysaccharide catabolic process"/>
    <property type="evidence" value="ECO:0007669"/>
    <property type="project" value="UniProtKB-KW"/>
</dbReference>
<dbReference type="InterPro" id="IPR012334">
    <property type="entry name" value="Pectin_lyas_fold"/>
</dbReference>
<evidence type="ECO:0000256" key="3">
    <source>
        <dbReference type="SAM" id="SignalP"/>
    </source>
</evidence>
<dbReference type="OrthoDB" id="9804661at2"/>
<dbReference type="Proteomes" id="UP000199134">
    <property type="component" value="Unassembled WGS sequence"/>
</dbReference>
<feature type="chain" id="PRO_5011603807" evidence="3">
    <location>
        <begin position="32"/>
        <end position="366"/>
    </location>
</feature>
<accession>A0A1H0E6U9</accession>
<dbReference type="GO" id="GO:0005576">
    <property type="term" value="C:extracellular region"/>
    <property type="evidence" value="ECO:0007669"/>
    <property type="project" value="UniProtKB-SubCell"/>
</dbReference>
<sequence length="366" mass="40360">MRMFLNYNHQHYNLMFASVMLVMSCFITACSDDDSPSENKIISSTYDSLKPIGFGENTTGGNNQKVIVVTTASQLQSAVSGTNQATVYVQGNISLDSMLLVGSNKSIIGLQGATISNLNRSEKAGIFLLKGSRNVIIRNLTLKGPGAYDIDANYSDNICLVGAKNVWVDHCDIQDGIDGNFDIVEGSDSICVSWTRFHYLIEPMAGGSGGSDDHRNCNLIGNSNNTADIDEGHLNCTFICCWWGEGCSERCPRVRFGKVHVVNCLYDGDNYKYCIGYGVYSNIYVEKCAFVSEKAKQNALKDYRNSKDFNIKVVDCLGIDDVELSQGNYKQFIPTYDYKTFDAEKVESILKKDDYGAGATLKISRP</sequence>
<keyword evidence="2" id="KW-0964">Secreted</keyword>
<evidence type="ECO:0000313" key="5">
    <source>
        <dbReference type="EMBL" id="SDN78075.1"/>
    </source>
</evidence>
<evidence type="ECO:0000313" key="6">
    <source>
        <dbReference type="Proteomes" id="UP000199134"/>
    </source>
</evidence>
<dbReference type="InterPro" id="IPR045032">
    <property type="entry name" value="PEL"/>
</dbReference>
<dbReference type="PANTHER" id="PTHR31683">
    <property type="entry name" value="PECTATE LYASE 18-RELATED"/>
    <property type="match status" value="1"/>
</dbReference>
<dbReference type="PANTHER" id="PTHR31683:SF18">
    <property type="entry name" value="PECTATE LYASE 21-RELATED"/>
    <property type="match status" value="1"/>
</dbReference>
<feature type="domain" description="Pectate lyase" evidence="4">
    <location>
        <begin position="62"/>
        <end position="296"/>
    </location>
</feature>
<evidence type="ECO:0000259" key="4">
    <source>
        <dbReference type="SMART" id="SM00656"/>
    </source>
</evidence>
<reference evidence="6" key="1">
    <citation type="submission" date="2016-10" db="EMBL/GenBank/DDBJ databases">
        <authorList>
            <person name="de Groot N.N."/>
        </authorList>
    </citation>
    <scope>NUCLEOTIDE SEQUENCE [LARGE SCALE GENOMIC DNA]</scope>
    <source>
        <strain evidence="6">BP1-145</strain>
    </source>
</reference>
<dbReference type="InterPro" id="IPR011050">
    <property type="entry name" value="Pectin_lyase_fold/virulence"/>
</dbReference>
<proteinExistence type="inferred from homology"/>
<evidence type="ECO:0000256" key="1">
    <source>
        <dbReference type="ARBA" id="ARBA00023239"/>
    </source>
</evidence>
<dbReference type="InterPro" id="IPR002022">
    <property type="entry name" value="Pec_lyase"/>
</dbReference>
<dbReference type="SMART" id="SM00656">
    <property type="entry name" value="Amb_all"/>
    <property type="match status" value="1"/>
</dbReference>
<dbReference type="Gene3D" id="2.160.20.10">
    <property type="entry name" value="Single-stranded right-handed beta-helix, Pectin lyase-like"/>
    <property type="match status" value="1"/>
</dbReference>
<dbReference type="Pfam" id="PF00544">
    <property type="entry name" value="Pectate_lyase_4"/>
    <property type="match status" value="1"/>
</dbReference>
<dbReference type="EMBL" id="FNIW01000003">
    <property type="protein sequence ID" value="SDN78075.1"/>
    <property type="molecule type" value="Genomic_DNA"/>
</dbReference>
<evidence type="ECO:0000256" key="2">
    <source>
        <dbReference type="RuleBase" id="RU361173"/>
    </source>
</evidence>
<keyword evidence="3" id="KW-0732">Signal</keyword>
<protein>
    <submittedName>
        <fullName evidence="5">Pectate lyase</fullName>
    </submittedName>
</protein>
<dbReference type="AlphaFoldDB" id="A0A1H0E6U9"/>
<keyword evidence="2" id="KW-0119">Carbohydrate metabolism</keyword>
<dbReference type="PROSITE" id="PS51257">
    <property type="entry name" value="PROKAR_LIPOPROTEIN"/>
    <property type="match status" value="1"/>
</dbReference>
<name>A0A1H0E6U9_9BACT</name>
<keyword evidence="2" id="KW-0624">Polysaccharide degradation</keyword>
<keyword evidence="1 2" id="KW-0456">Lyase</keyword>
<dbReference type="GO" id="GO:0030570">
    <property type="term" value="F:pectate lyase activity"/>
    <property type="evidence" value="ECO:0007669"/>
    <property type="project" value="InterPro"/>
</dbReference>
<feature type="signal peptide" evidence="3">
    <location>
        <begin position="1"/>
        <end position="31"/>
    </location>
</feature>
<comment type="similarity">
    <text evidence="2">Belongs to the polysaccharide lyase 1 family.</text>
</comment>
<organism evidence="5 6">
    <name type="scientific">Prevotella communis</name>
    <dbReference type="NCBI Taxonomy" id="2913614"/>
    <lineage>
        <taxon>Bacteria</taxon>
        <taxon>Pseudomonadati</taxon>
        <taxon>Bacteroidota</taxon>
        <taxon>Bacteroidia</taxon>
        <taxon>Bacteroidales</taxon>
        <taxon>Prevotellaceae</taxon>
        <taxon>Prevotella</taxon>
    </lineage>
</organism>
<gene>
    <name evidence="5" type="ORF">SAMN04487900_10318</name>
</gene>
<comment type="caution">
    <text evidence="5">The sequence shown here is derived from an EMBL/GenBank/DDBJ whole genome shotgun (WGS) entry which is preliminary data.</text>
</comment>
<comment type="subcellular location">
    <subcellularLocation>
        <location evidence="2">Secreted</location>
    </subcellularLocation>
</comment>